<keyword evidence="3" id="KW-1185">Reference proteome</keyword>
<comment type="caution">
    <text evidence="2">The sequence shown here is derived from an EMBL/GenBank/DDBJ whole genome shotgun (WGS) entry which is preliminary data.</text>
</comment>
<gene>
    <name evidence="2" type="ORF">BC936DRAFT_147080</name>
</gene>
<feature type="region of interest" description="Disordered" evidence="1">
    <location>
        <begin position="1"/>
        <end position="80"/>
    </location>
</feature>
<name>A0A433D649_9FUNG</name>
<evidence type="ECO:0000313" key="2">
    <source>
        <dbReference type="EMBL" id="RUP46328.1"/>
    </source>
</evidence>
<dbReference type="EMBL" id="RBNI01005993">
    <property type="protein sequence ID" value="RUP46328.1"/>
    <property type="molecule type" value="Genomic_DNA"/>
</dbReference>
<dbReference type="Proteomes" id="UP000268093">
    <property type="component" value="Unassembled WGS sequence"/>
</dbReference>
<evidence type="ECO:0000256" key="1">
    <source>
        <dbReference type="SAM" id="MobiDB-lite"/>
    </source>
</evidence>
<accession>A0A433D649</accession>
<evidence type="ECO:0000313" key="3">
    <source>
        <dbReference type="Proteomes" id="UP000268093"/>
    </source>
</evidence>
<dbReference type="AlphaFoldDB" id="A0A433D649"/>
<reference evidence="2 3" key="1">
    <citation type="journal article" date="2018" name="New Phytol.">
        <title>Phylogenomics of Endogonaceae and evolution of mycorrhizas within Mucoromycota.</title>
        <authorList>
            <person name="Chang Y."/>
            <person name="Desiro A."/>
            <person name="Na H."/>
            <person name="Sandor L."/>
            <person name="Lipzen A."/>
            <person name="Clum A."/>
            <person name="Barry K."/>
            <person name="Grigoriev I.V."/>
            <person name="Martin F.M."/>
            <person name="Stajich J.E."/>
            <person name="Smith M.E."/>
            <person name="Bonito G."/>
            <person name="Spatafora J.W."/>
        </authorList>
    </citation>
    <scope>NUCLEOTIDE SEQUENCE [LARGE SCALE GENOMIC DNA]</scope>
    <source>
        <strain evidence="2 3">GMNB39</strain>
    </source>
</reference>
<organism evidence="2 3">
    <name type="scientific">Jimgerdemannia flammicorona</name>
    <dbReference type="NCBI Taxonomy" id="994334"/>
    <lineage>
        <taxon>Eukaryota</taxon>
        <taxon>Fungi</taxon>
        <taxon>Fungi incertae sedis</taxon>
        <taxon>Mucoromycota</taxon>
        <taxon>Mucoromycotina</taxon>
        <taxon>Endogonomycetes</taxon>
        <taxon>Endogonales</taxon>
        <taxon>Endogonaceae</taxon>
        <taxon>Jimgerdemannia</taxon>
    </lineage>
</organism>
<proteinExistence type="predicted"/>
<protein>
    <submittedName>
        <fullName evidence="2">Uncharacterized protein</fullName>
    </submittedName>
</protein>
<feature type="compositionally biased region" description="Pro residues" evidence="1">
    <location>
        <begin position="22"/>
        <end position="31"/>
    </location>
</feature>
<feature type="compositionally biased region" description="Basic and acidic residues" evidence="1">
    <location>
        <begin position="32"/>
        <end position="67"/>
    </location>
</feature>
<sequence>MLTPPLNRVRYPRLSNTLNTPGPIPSASLPPPHEEIGSARERSVVEVRDRRPNSVLPDRRLQREPLPRRRRRPGAGLGHGLEGHCELIEEDAEGFEGRPWAVGECAHATGVVREISAEGAVENVAVKSGLDEALEDEVFGANHVLRGGSRCERAWGEDVAIKVVAPEGEEAQAMYKLMKDEELEVDLARLNLGVGREPEISLRIELSGDVVGVVVEVQVGEIELFDERLGTKKRMQKYSLCTLESIVIQ</sequence>